<protein>
    <submittedName>
        <fullName evidence="4">FecR domain-containing protein</fullName>
    </submittedName>
</protein>
<evidence type="ECO:0000259" key="3">
    <source>
        <dbReference type="Pfam" id="PF16344"/>
    </source>
</evidence>
<dbReference type="Proteomes" id="UP001449657">
    <property type="component" value="Chromosome"/>
</dbReference>
<dbReference type="InterPro" id="IPR012373">
    <property type="entry name" value="Ferrdict_sens_TM"/>
</dbReference>
<name>A0ABZ2Z9Q0_9BACT</name>
<gene>
    <name evidence="4" type="ORF">WJU22_12400</name>
</gene>
<evidence type="ECO:0000256" key="1">
    <source>
        <dbReference type="SAM" id="Phobius"/>
    </source>
</evidence>
<keyword evidence="1" id="KW-0472">Membrane</keyword>
<evidence type="ECO:0000313" key="5">
    <source>
        <dbReference type="Proteomes" id="UP001449657"/>
    </source>
</evidence>
<keyword evidence="1" id="KW-0812">Transmembrane</keyword>
<dbReference type="PANTHER" id="PTHR30273:SF2">
    <property type="entry name" value="PROTEIN FECR"/>
    <property type="match status" value="1"/>
</dbReference>
<proteinExistence type="predicted"/>
<dbReference type="Gene3D" id="3.55.50.30">
    <property type="match status" value="1"/>
</dbReference>
<dbReference type="Pfam" id="PF04773">
    <property type="entry name" value="FecR"/>
    <property type="match status" value="1"/>
</dbReference>
<sequence length="333" mass="37677">MADQTFTLEYFLSQPGFREWVLEKDPRATEHWEDWARRHPEHAATIQAAADWLLITAAQQAAPPAQLQEATWERIVASIEEAPRRRPMMRWMPWAAAAVVIGILAMILLPKKESEAFNTVSTAFGEVKTISLPDGSEIRLNVNSTVKYAVSWEGDSAREVWLGGEAFFEVKHESGNRKFIVHTNDVDIQVVGTAFNVNTRRVQTQVVLQNGKVNLKLNRKDTSLIAMRPGDMVTWSAERKELSNNRVDPGHYAAWQQQRLIFQDATLADVLLALEENTGIKVQLEDSAMLKETFTGTIPTDHIDVFFKTLSRSFDITITENGKNRYVIRKGGQ</sequence>
<dbReference type="PANTHER" id="PTHR30273">
    <property type="entry name" value="PERIPLASMIC SIGNAL SENSOR AND SIGMA FACTOR ACTIVATOR FECR-RELATED"/>
    <property type="match status" value="1"/>
</dbReference>
<feature type="transmembrane region" description="Helical" evidence="1">
    <location>
        <begin position="91"/>
        <end position="109"/>
    </location>
</feature>
<feature type="domain" description="FecR protein" evidence="2">
    <location>
        <begin position="119"/>
        <end position="214"/>
    </location>
</feature>
<evidence type="ECO:0000313" key="4">
    <source>
        <dbReference type="EMBL" id="WZN48969.1"/>
    </source>
</evidence>
<accession>A0ABZ2Z9Q0</accession>
<dbReference type="InterPro" id="IPR006860">
    <property type="entry name" value="FecR"/>
</dbReference>
<dbReference type="EMBL" id="CP150096">
    <property type="protein sequence ID" value="WZN48969.1"/>
    <property type="molecule type" value="Genomic_DNA"/>
</dbReference>
<dbReference type="RefSeq" id="WP_341843544.1">
    <property type="nucleotide sequence ID" value="NZ_CP149792.1"/>
</dbReference>
<dbReference type="Gene3D" id="2.60.120.1440">
    <property type="match status" value="1"/>
</dbReference>
<organism evidence="4 5">
    <name type="scientific">Chitinophaga caseinilytica</name>
    <dbReference type="NCBI Taxonomy" id="2267521"/>
    <lineage>
        <taxon>Bacteria</taxon>
        <taxon>Pseudomonadati</taxon>
        <taxon>Bacteroidota</taxon>
        <taxon>Chitinophagia</taxon>
        <taxon>Chitinophagales</taxon>
        <taxon>Chitinophagaceae</taxon>
        <taxon>Chitinophaga</taxon>
    </lineage>
</organism>
<evidence type="ECO:0000259" key="2">
    <source>
        <dbReference type="Pfam" id="PF04773"/>
    </source>
</evidence>
<keyword evidence="1" id="KW-1133">Transmembrane helix</keyword>
<reference evidence="4 5" key="1">
    <citation type="submission" date="2024-03" db="EMBL/GenBank/DDBJ databases">
        <title>Chitinophaga caseinilytica sp. nov., a casein hydrolysing bacterium isolated from forest soil.</title>
        <authorList>
            <person name="Lee D.S."/>
            <person name="Han D.M."/>
            <person name="Baek J.H."/>
            <person name="Choi D.G."/>
            <person name="Jeon J.H."/>
            <person name="Jeon C.O."/>
        </authorList>
    </citation>
    <scope>NUCLEOTIDE SEQUENCE [LARGE SCALE GENOMIC DNA]</scope>
    <source>
        <strain evidence="4 5">KACC 19118</strain>
    </source>
</reference>
<dbReference type="PIRSF" id="PIRSF018266">
    <property type="entry name" value="FecR"/>
    <property type="match status" value="1"/>
</dbReference>
<keyword evidence="5" id="KW-1185">Reference proteome</keyword>
<dbReference type="InterPro" id="IPR032508">
    <property type="entry name" value="FecR_C"/>
</dbReference>
<feature type="domain" description="Protein FecR C-terminal" evidence="3">
    <location>
        <begin position="259"/>
        <end position="325"/>
    </location>
</feature>
<dbReference type="Pfam" id="PF16344">
    <property type="entry name" value="FecR_C"/>
    <property type="match status" value="1"/>
</dbReference>